<reference evidence="2 3" key="1">
    <citation type="submission" date="2006-02" db="EMBL/GenBank/DDBJ databases">
        <authorList>
            <person name="Amann R."/>
            <person name="Ferriera S."/>
            <person name="Johnson J."/>
            <person name="Kravitz S."/>
            <person name="Halpern A."/>
            <person name="Remington K."/>
            <person name="Beeson K."/>
            <person name="Tran B."/>
            <person name="Rogers Y.-H."/>
            <person name="Friedman R."/>
            <person name="Venter J.C."/>
        </authorList>
    </citation>
    <scope>NUCLEOTIDE SEQUENCE [LARGE SCALE GENOMIC DNA]</scope>
    <source>
        <strain evidence="2 3">DSM 3645</strain>
    </source>
</reference>
<proteinExistence type="predicted"/>
<feature type="transmembrane region" description="Helical" evidence="1">
    <location>
        <begin position="78"/>
        <end position="99"/>
    </location>
</feature>
<dbReference type="Proteomes" id="UP000004358">
    <property type="component" value="Unassembled WGS sequence"/>
</dbReference>
<comment type="caution">
    <text evidence="2">The sequence shown here is derived from an EMBL/GenBank/DDBJ whole genome shotgun (WGS) entry which is preliminary data.</text>
</comment>
<protein>
    <submittedName>
        <fullName evidence="2">Uncharacterized protein</fullName>
    </submittedName>
</protein>
<keyword evidence="1" id="KW-0812">Transmembrane</keyword>
<gene>
    <name evidence="2" type="ORF">DSM3645_00745</name>
</gene>
<evidence type="ECO:0000256" key="1">
    <source>
        <dbReference type="SAM" id="Phobius"/>
    </source>
</evidence>
<keyword evidence="1" id="KW-0472">Membrane</keyword>
<dbReference type="EMBL" id="AANZ01000002">
    <property type="protein sequence ID" value="EAQ82197.1"/>
    <property type="molecule type" value="Genomic_DNA"/>
</dbReference>
<dbReference type="HOGENOM" id="CLU_1101205_0_0_0"/>
<feature type="transmembrane region" description="Helical" evidence="1">
    <location>
        <begin position="42"/>
        <end position="66"/>
    </location>
</feature>
<accession>A3ZMM4</accession>
<organism evidence="2 3">
    <name type="scientific">Blastopirellula marina DSM 3645</name>
    <dbReference type="NCBI Taxonomy" id="314230"/>
    <lineage>
        <taxon>Bacteria</taxon>
        <taxon>Pseudomonadati</taxon>
        <taxon>Planctomycetota</taxon>
        <taxon>Planctomycetia</taxon>
        <taxon>Pirellulales</taxon>
        <taxon>Pirellulaceae</taxon>
        <taxon>Blastopirellula</taxon>
    </lineage>
</organism>
<dbReference type="AlphaFoldDB" id="A3ZMM4"/>
<dbReference type="STRING" id="314230.DSM3645_00745"/>
<evidence type="ECO:0000313" key="3">
    <source>
        <dbReference type="Proteomes" id="UP000004358"/>
    </source>
</evidence>
<keyword evidence="1" id="KW-1133">Transmembrane helix</keyword>
<sequence length="252" mass="27842">MENDSISVPPDAPYGFLMHQIATRPLTEHERSIVQVHAQTNFAAFGFLTVLLLVVPVVILLQLVGLAANSLSIVQLEALRLLAVAVPLIVYLAIIQSYWKRDRRRSQRAQQDLTDNVVQEIAVTPSRVCEVTNKSDHPALAFAIGDEKLLLLSGEWLYYANTYQAEAESGEVDPDRFNGLSGASGFPNTQFTVTRLPHSGYVLAIRVSGEYLDPSAEIAAAYNDDLFRHSEILAGSLEDLAAILSRERKPRK</sequence>
<name>A3ZMM4_9BACT</name>
<evidence type="ECO:0000313" key="2">
    <source>
        <dbReference type="EMBL" id="EAQ82197.1"/>
    </source>
</evidence>